<evidence type="ECO:0000256" key="8">
    <source>
        <dbReference type="HAMAP-Rule" id="MF_01161"/>
    </source>
</evidence>
<dbReference type="Gene3D" id="3.40.50.620">
    <property type="entry name" value="HUPs"/>
    <property type="match status" value="1"/>
</dbReference>
<reference evidence="11" key="1">
    <citation type="submission" date="2016-06" db="EMBL/GenBank/DDBJ databases">
        <authorList>
            <person name="Nascimento L."/>
            <person name="Pereira R.V."/>
            <person name="Martins L.F."/>
            <person name="Quaggio R.B."/>
            <person name="Silva A.M."/>
            <person name="Setubal J.C."/>
        </authorList>
    </citation>
    <scope>NUCLEOTIDE SEQUENCE [LARGE SCALE GENOMIC DNA]</scope>
</reference>
<comment type="catalytic activity">
    <reaction evidence="7 8">
        <text>cytidine(34) in tRNA(Ile2) + L-lysine + ATP = lysidine(34) in tRNA(Ile2) + AMP + diphosphate + H(+)</text>
        <dbReference type="Rhea" id="RHEA:43744"/>
        <dbReference type="Rhea" id="RHEA-COMP:10625"/>
        <dbReference type="Rhea" id="RHEA-COMP:10670"/>
        <dbReference type="ChEBI" id="CHEBI:15378"/>
        <dbReference type="ChEBI" id="CHEBI:30616"/>
        <dbReference type="ChEBI" id="CHEBI:32551"/>
        <dbReference type="ChEBI" id="CHEBI:33019"/>
        <dbReference type="ChEBI" id="CHEBI:82748"/>
        <dbReference type="ChEBI" id="CHEBI:83665"/>
        <dbReference type="ChEBI" id="CHEBI:456215"/>
        <dbReference type="EC" id="6.3.4.19"/>
    </reaction>
</comment>
<sequence length="480" mass="55666">MLQRVLKHIREHRLIEPGERVLLGVSGGIDSCVLLDCMVRLQPELHCDLLIAHMNHLLRGQAAEEDARFVQELAERYGLPFVSEAQDVARYAKERQIGIEVSGRKLRYQFFLRAAREHHCEKVAVGHHADDQVETVLMRLLRGSGTGGLGAMSPIRPLAERWLIRPLLPFFRDDIERYAARREIRYRTDETNRSLQFARNRIRHELLPYLATYNPRIKERLAGLAEQLAREEEFLHRQAQAAFREMVQRAMPDPQGSSAWQLDLEPFRALHPALQWRIGKLILEYLMKEEEVRRVHVADLQKLMANPHPEAALHLPEGWVARWTGNRLRFEKDRPPRTTPAYTYAFAENGEVLIREAGVRLRAFRAVEPPEKQRLNAPWAVFDAQKFPGKDVVIRNRRPGDWMRLVDNSREEPVFFTKKIKALMNEAKWPPEQRRMTPLLARGSEVLWVPGLRQSARYAVTAETSEFLYVTVVGQTNSSM</sequence>
<dbReference type="InterPro" id="IPR012796">
    <property type="entry name" value="Lysidine-tRNA-synth_C"/>
</dbReference>
<evidence type="ECO:0000256" key="7">
    <source>
        <dbReference type="ARBA" id="ARBA00048539"/>
    </source>
</evidence>
<comment type="domain">
    <text evidence="8">The N-terminal region contains the highly conserved SGGXDS motif, predicted to be a P-loop motif involved in ATP binding.</text>
</comment>
<comment type="caution">
    <text evidence="10">The sequence shown here is derived from an EMBL/GenBank/DDBJ whole genome shotgun (WGS) entry which is preliminary data.</text>
</comment>
<evidence type="ECO:0000256" key="2">
    <source>
        <dbReference type="ARBA" id="ARBA00022490"/>
    </source>
</evidence>
<evidence type="ECO:0000313" key="10">
    <source>
        <dbReference type="EMBL" id="OUM85293.1"/>
    </source>
</evidence>
<keyword evidence="6 8" id="KW-0067">ATP-binding</keyword>
<dbReference type="InterPro" id="IPR011063">
    <property type="entry name" value="TilS/TtcA_N"/>
</dbReference>
<dbReference type="Proteomes" id="UP000196475">
    <property type="component" value="Unassembled WGS sequence"/>
</dbReference>
<dbReference type="Pfam" id="PF11734">
    <property type="entry name" value="TilS_C"/>
    <property type="match status" value="1"/>
</dbReference>
<dbReference type="CDD" id="cd01992">
    <property type="entry name" value="TilS_N"/>
    <property type="match status" value="1"/>
</dbReference>
<dbReference type="GO" id="GO:0032267">
    <property type="term" value="F:tRNA(Ile)-lysidine synthase activity"/>
    <property type="evidence" value="ECO:0007669"/>
    <property type="project" value="UniProtKB-EC"/>
</dbReference>
<dbReference type="Gene3D" id="3.30.465.60">
    <property type="match status" value="1"/>
</dbReference>
<dbReference type="InterPro" id="IPR012795">
    <property type="entry name" value="tRNA_Ile_lys_synt_N"/>
</dbReference>
<evidence type="ECO:0000256" key="6">
    <source>
        <dbReference type="ARBA" id="ARBA00022840"/>
    </source>
</evidence>
<evidence type="ECO:0000256" key="4">
    <source>
        <dbReference type="ARBA" id="ARBA00022694"/>
    </source>
</evidence>
<dbReference type="Pfam" id="PF09179">
    <property type="entry name" value="TilS"/>
    <property type="match status" value="1"/>
</dbReference>
<dbReference type="GO" id="GO:0006400">
    <property type="term" value="P:tRNA modification"/>
    <property type="evidence" value="ECO:0007669"/>
    <property type="project" value="UniProtKB-UniRule"/>
</dbReference>
<evidence type="ECO:0000256" key="1">
    <source>
        <dbReference type="ARBA" id="ARBA00004496"/>
    </source>
</evidence>
<proteinExistence type="inferred from homology"/>
<protein>
    <recommendedName>
        <fullName evidence="8">tRNA(Ile)-lysidine synthase</fullName>
        <ecNumber evidence="8">6.3.4.19</ecNumber>
    </recommendedName>
    <alternativeName>
        <fullName evidence="8">tRNA(Ile)-2-lysyl-cytidine synthase</fullName>
    </alternativeName>
    <alternativeName>
        <fullName evidence="8">tRNA(Ile)-lysidine synthetase</fullName>
    </alternativeName>
</protein>
<keyword evidence="5 8" id="KW-0547">Nucleotide-binding</keyword>
<dbReference type="SMART" id="SM00977">
    <property type="entry name" value="TilS_C"/>
    <property type="match status" value="1"/>
</dbReference>
<name>A0A1Y3PDA5_9BACI</name>
<dbReference type="Pfam" id="PF01171">
    <property type="entry name" value="ATP_bind_3"/>
    <property type="match status" value="1"/>
</dbReference>
<gene>
    <name evidence="8" type="primary">tilS</name>
    <name evidence="10" type="ORF">BAA01_14705</name>
</gene>
<dbReference type="SUPFAM" id="SSF82829">
    <property type="entry name" value="MesJ substrate recognition domain-like"/>
    <property type="match status" value="1"/>
</dbReference>
<evidence type="ECO:0000259" key="9">
    <source>
        <dbReference type="SMART" id="SM00977"/>
    </source>
</evidence>
<comment type="function">
    <text evidence="8">Ligates lysine onto the cytidine present at position 34 of the AUA codon-specific tRNA(Ile) that contains the anticodon CAU, in an ATP-dependent manner. Cytidine is converted to lysidine, thus changing the amino acid specificity of the tRNA from methionine to isoleucine.</text>
</comment>
<comment type="subcellular location">
    <subcellularLocation>
        <location evidence="1 8">Cytoplasm</location>
    </subcellularLocation>
</comment>
<dbReference type="InterPro" id="IPR012094">
    <property type="entry name" value="tRNA_Ile_lys_synt"/>
</dbReference>
<dbReference type="SUPFAM" id="SSF52402">
    <property type="entry name" value="Adenine nucleotide alpha hydrolases-like"/>
    <property type="match status" value="1"/>
</dbReference>
<dbReference type="InterPro" id="IPR014729">
    <property type="entry name" value="Rossmann-like_a/b/a_fold"/>
</dbReference>
<accession>A0A1Y3PDA5</accession>
<organism evidence="10 11">
    <name type="scientific">Bacillus thermozeamaize</name>
    <dbReference type="NCBI Taxonomy" id="230954"/>
    <lineage>
        <taxon>Bacteria</taxon>
        <taxon>Bacillati</taxon>
        <taxon>Bacillota</taxon>
        <taxon>Bacilli</taxon>
        <taxon>Bacillales</taxon>
        <taxon>Bacillaceae</taxon>
        <taxon>Bacillus</taxon>
    </lineage>
</organism>
<comment type="similarity">
    <text evidence="8">Belongs to the tRNA(Ile)-lysidine synthase family.</text>
</comment>
<keyword evidence="3 8" id="KW-0436">Ligase</keyword>
<keyword evidence="2 8" id="KW-0963">Cytoplasm</keyword>
<feature type="binding site" evidence="8">
    <location>
        <begin position="26"/>
        <end position="31"/>
    </location>
    <ligand>
        <name>ATP</name>
        <dbReference type="ChEBI" id="CHEBI:30616"/>
    </ligand>
</feature>
<dbReference type="PANTHER" id="PTHR43033">
    <property type="entry name" value="TRNA(ILE)-LYSIDINE SYNTHASE-RELATED"/>
    <property type="match status" value="1"/>
</dbReference>
<dbReference type="HAMAP" id="MF_01161">
    <property type="entry name" value="tRNA_Ile_lys_synt"/>
    <property type="match status" value="1"/>
</dbReference>
<dbReference type="InterPro" id="IPR015262">
    <property type="entry name" value="tRNA_Ile_lys_synt_subst-bd"/>
</dbReference>
<dbReference type="SUPFAM" id="SSF56037">
    <property type="entry name" value="PheT/TilS domain"/>
    <property type="match status" value="1"/>
</dbReference>
<dbReference type="NCBIfam" id="TIGR02432">
    <property type="entry name" value="lysidine_TilS_N"/>
    <property type="match status" value="1"/>
</dbReference>
<dbReference type="AlphaFoldDB" id="A0A1Y3PDA5"/>
<keyword evidence="4 8" id="KW-0819">tRNA processing</keyword>
<dbReference type="GO" id="GO:0005524">
    <property type="term" value="F:ATP binding"/>
    <property type="evidence" value="ECO:0007669"/>
    <property type="project" value="UniProtKB-UniRule"/>
</dbReference>
<dbReference type="EMBL" id="LZRT01000107">
    <property type="protein sequence ID" value="OUM85293.1"/>
    <property type="molecule type" value="Genomic_DNA"/>
</dbReference>
<dbReference type="PANTHER" id="PTHR43033:SF1">
    <property type="entry name" value="TRNA(ILE)-LYSIDINE SYNTHASE-RELATED"/>
    <property type="match status" value="1"/>
</dbReference>
<evidence type="ECO:0000256" key="3">
    <source>
        <dbReference type="ARBA" id="ARBA00022598"/>
    </source>
</evidence>
<dbReference type="NCBIfam" id="TIGR02433">
    <property type="entry name" value="lysidine_TilS_C"/>
    <property type="match status" value="1"/>
</dbReference>
<evidence type="ECO:0000256" key="5">
    <source>
        <dbReference type="ARBA" id="ARBA00022741"/>
    </source>
</evidence>
<feature type="domain" description="Lysidine-tRNA(Ile) synthetase C-terminal" evidence="9">
    <location>
        <begin position="392"/>
        <end position="470"/>
    </location>
</feature>
<dbReference type="EC" id="6.3.4.19" evidence="8"/>
<evidence type="ECO:0000313" key="11">
    <source>
        <dbReference type="Proteomes" id="UP000196475"/>
    </source>
</evidence>
<dbReference type="GO" id="GO:0005737">
    <property type="term" value="C:cytoplasm"/>
    <property type="evidence" value="ECO:0007669"/>
    <property type="project" value="UniProtKB-SubCell"/>
</dbReference>